<dbReference type="KEGG" id="ftj:FTUN_0417"/>
<evidence type="ECO:0000313" key="1">
    <source>
        <dbReference type="EMBL" id="QJW92920.1"/>
    </source>
</evidence>
<gene>
    <name evidence="1" type="ORF">FTUN_0417</name>
</gene>
<accession>A0A6M5YHY3</accession>
<evidence type="ECO:0000313" key="2">
    <source>
        <dbReference type="Proteomes" id="UP000503447"/>
    </source>
</evidence>
<name>A0A6M5YHY3_9BACT</name>
<proteinExistence type="predicted"/>
<protein>
    <submittedName>
        <fullName evidence="1">Uncharacterized protein</fullName>
    </submittedName>
</protein>
<dbReference type="EMBL" id="CP053452">
    <property type="protein sequence ID" value="QJW92920.1"/>
    <property type="molecule type" value="Genomic_DNA"/>
</dbReference>
<reference evidence="2" key="1">
    <citation type="submission" date="2020-05" db="EMBL/GenBank/DDBJ databases">
        <title>Frigoriglobus tundricola gen. nov., sp. nov., a psychrotolerant cellulolytic planctomycete of the family Gemmataceae with two divergent copies of 16S rRNA gene.</title>
        <authorList>
            <person name="Kulichevskaya I.S."/>
            <person name="Ivanova A.A."/>
            <person name="Naumoff D.G."/>
            <person name="Beletsky A.V."/>
            <person name="Rijpstra W.I.C."/>
            <person name="Sinninghe Damste J.S."/>
            <person name="Mardanov A.V."/>
            <person name="Ravin N.V."/>
            <person name="Dedysh S.N."/>
        </authorList>
    </citation>
    <scope>NUCLEOTIDE SEQUENCE [LARGE SCALE GENOMIC DNA]</scope>
    <source>
        <strain evidence="2">PL17</strain>
    </source>
</reference>
<dbReference type="AlphaFoldDB" id="A0A6M5YHY3"/>
<sequence length="132" mass="13983">MKALFAATALFVSAGPDTTQPPTAPAPREVPFSTENLTFTYSGPNDTRNPKVEMSVKDGKIEVQWTMQKKAFSAIASLATVQDGVLTVIGSVNEPAVVSCDPISKQTGAIIEIVLADGTMKVYSTRAPKRAP</sequence>
<organism evidence="1 2">
    <name type="scientific">Frigoriglobus tundricola</name>
    <dbReference type="NCBI Taxonomy" id="2774151"/>
    <lineage>
        <taxon>Bacteria</taxon>
        <taxon>Pseudomonadati</taxon>
        <taxon>Planctomycetota</taxon>
        <taxon>Planctomycetia</taxon>
        <taxon>Gemmatales</taxon>
        <taxon>Gemmataceae</taxon>
        <taxon>Frigoriglobus</taxon>
    </lineage>
</organism>
<dbReference type="Proteomes" id="UP000503447">
    <property type="component" value="Chromosome"/>
</dbReference>
<dbReference type="RefSeq" id="WP_171469224.1">
    <property type="nucleotide sequence ID" value="NZ_CP053452.2"/>
</dbReference>
<keyword evidence="2" id="KW-1185">Reference proteome</keyword>